<dbReference type="PANTHER" id="PTHR37844:SF2">
    <property type="entry name" value="SER_THR PROTEIN PHOSPHATASE SUPERFAMILY (AFU_ORTHOLOGUE AFUA_1G14840)"/>
    <property type="match status" value="1"/>
</dbReference>
<proteinExistence type="predicted"/>
<protein>
    <submittedName>
        <fullName evidence="1">Metallophosphoesterase</fullName>
    </submittedName>
</protein>
<accession>A0A4Y9KUP4</accession>
<keyword evidence="2" id="KW-1185">Reference proteome</keyword>
<dbReference type="EMBL" id="SPQU01000024">
    <property type="protein sequence ID" value="TFV30954.1"/>
    <property type="molecule type" value="Genomic_DNA"/>
</dbReference>
<organism evidence="1 2">
    <name type="scientific">Bradyrhizobium frederickii</name>
    <dbReference type="NCBI Taxonomy" id="2560054"/>
    <lineage>
        <taxon>Bacteria</taxon>
        <taxon>Pseudomonadati</taxon>
        <taxon>Pseudomonadota</taxon>
        <taxon>Alphaproteobacteria</taxon>
        <taxon>Hyphomicrobiales</taxon>
        <taxon>Nitrobacteraceae</taxon>
        <taxon>Bradyrhizobium</taxon>
    </lineage>
</organism>
<comment type="caution">
    <text evidence="1">The sequence shown here is derived from an EMBL/GenBank/DDBJ whole genome shotgun (WGS) entry which is preliminary data.</text>
</comment>
<dbReference type="PANTHER" id="PTHR37844">
    <property type="entry name" value="SER/THR PROTEIN PHOSPHATASE SUPERFAMILY (AFU_ORTHOLOGUE AFUA_1G14840)"/>
    <property type="match status" value="1"/>
</dbReference>
<dbReference type="Proteomes" id="UP000298225">
    <property type="component" value="Unassembled WGS sequence"/>
</dbReference>
<sequence length="219" mass="24828">MMTDFERLLIEEARRQNARSRGIDLVTVLTSDNPNCEISGVKFVGLTLWTDWALAGRWEPESTAPGHCDEMYAAASRRQAGHWRNGVLEYGVIRLGVDRAWSPYDVVAEHARQKAILFDELSTFDPDDKTPIVVVTHHCPLPRGADIYREQGPWWTPAFYCSDLLLKMPEVLRPHAWIFGHVHAPFDEQHGRTRAVCNPVEGGCFKPPLIIEIPEDGDQ</sequence>
<dbReference type="InterPro" id="IPR029052">
    <property type="entry name" value="Metallo-depent_PP-like"/>
</dbReference>
<dbReference type="SUPFAM" id="SSF56300">
    <property type="entry name" value="Metallo-dependent phosphatases"/>
    <property type="match status" value="1"/>
</dbReference>
<evidence type="ECO:0000313" key="2">
    <source>
        <dbReference type="Proteomes" id="UP000298225"/>
    </source>
</evidence>
<name>A0A4Y9KUP4_9BRAD</name>
<evidence type="ECO:0000313" key="1">
    <source>
        <dbReference type="EMBL" id="TFV30954.1"/>
    </source>
</evidence>
<reference evidence="1 2" key="1">
    <citation type="submission" date="2019-03" db="EMBL/GenBank/DDBJ databases">
        <title>Bradyrhizobium strains diversity isolated from Chamaecrista fasciculata.</title>
        <authorList>
            <person name="Urquiaga M.C.O."/>
            <person name="Hungria M."/>
            <person name="Delamuta J.R.M."/>
        </authorList>
    </citation>
    <scope>NUCLEOTIDE SEQUENCE [LARGE SCALE GENOMIC DNA]</scope>
    <source>
        <strain evidence="1 2">CNPSo 3424</strain>
    </source>
</reference>
<gene>
    <name evidence="1" type="ORF">E4K66_32725</name>
</gene>
<dbReference type="AlphaFoldDB" id="A0A4Y9KUP4"/>